<name>A0A3G9J4E8_9ACTN</name>
<dbReference type="GO" id="GO:0009898">
    <property type="term" value="C:cytoplasmic side of plasma membrane"/>
    <property type="evidence" value="ECO:0007669"/>
    <property type="project" value="TreeGrafter"/>
</dbReference>
<evidence type="ECO:0000256" key="1">
    <source>
        <dbReference type="SAM" id="MobiDB-lite"/>
    </source>
</evidence>
<dbReference type="KEGG" id="nbe:Back2_25810"/>
<keyword evidence="4" id="KW-1185">Reference proteome</keyword>
<reference evidence="3 4" key="1">
    <citation type="submission" date="2018-11" db="EMBL/GenBank/DDBJ databases">
        <title>Complete genome sequence of Nocardioides baekrokdamisoli strain KCTC 39748.</title>
        <authorList>
            <person name="Kang S.W."/>
            <person name="Lee K.C."/>
            <person name="Kim K.K."/>
            <person name="Kim J.S."/>
            <person name="Kim D.S."/>
            <person name="Ko S.H."/>
            <person name="Yang S.H."/>
            <person name="Shin Y.K."/>
            <person name="Lee J.S."/>
        </authorList>
    </citation>
    <scope>NUCLEOTIDE SEQUENCE [LARGE SCALE GENOMIC DNA]</scope>
    <source>
        <strain evidence="3 4">KCTC 39748</strain>
    </source>
</reference>
<dbReference type="OrthoDB" id="3448281at2"/>
<accession>A0A3G9J4E8</accession>
<evidence type="ECO:0000259" key="2">
    <source>
        <dbReference type="Pfam" id="PF13614"/>
    </source>
</evidence>
<dbReference type="PANTHER" id="PTHR43384:SF13">
    <property type="entry name" value="SLR0110 PROTEIN"/>
    <property type="match status" value="1"/>
</dbReference>
<gene>
    <name evidence="3" type="ORF">Back2_25810</name>
</gene>
<evidence type="ECO:0000313" key="4">
    <source>
        <dbReference type="Proteomes" id="UP000271573"/>
    </source>
</evidence>
<dbReference type="InterPro" id="IPR025669">
    <property type="entry name" value="AAA_dom"/>
</dbReference>
<protein>
    <submittedName>
        <fullName evidence="3">Transcriptional regulator</fullName>
    </submittedName>
</protein>
<feature type="region of interest" description="Disordered" evidence="1">
    <location>
        <begin position="114"/>
        <end position="145"/>
    </location>
</feature>
<organism evidence="3 4">
    <name type="scientific">Nocardioides baekrokdamisoli</name>
    <dbReference type="NCBI Taxonomy" id="1804624"/>
    <lineage>
        <taxon>Bacteria</taxon>
        <taxon>Bacillati</taxon>
        <taxon>Actinomycetota</taxon>
        <taxon>Actinomycetes</taxon>
        <taxon>Propionibacteriales</taxon>
        <taxon>Nocardioidaceae</taxon>
        <taxon>Nocardioides</taxon>
    </lineage>
</organism>
<proteinExistence type="predicted"/>
<dbReference type="Proteomes" id="UP000271573">
    <property type="component" value="Chromosome"/>
</dbReference>
<dbReference type="GO" id="GO:0005524">
    <property type="term" value="F:ATP binding"/>
    <property type="evidence" value="ECO:0007669"/>
    <property type="project" value="TreeGrafter"/>
</dbReference>
<dbReference type="AlphaFoldDB" id="A0A3G9J4E8"/>
<dbReference type="EMBL" id="AP019307">
    <property type="protein sequence ID" value="BBH18294.1"/>
    <property type="molecule type" value="Genomic_DNA"/>
</dbReference>
<evidence type="ECO:0000313" key="3">
    <source>
        <dbReference type="EMBL" id="BBH18294.1"/>
    </source>
</evidence>
<dbReference type="Pfam" id="PF13614">
    <property type="entry name" value="AAA_31"/>
    <property type="match status" value="1"/>
</dbReference>
<dbReference type="InterPro" id="IPR027417">
    <property type="entry name" value="P-loop_NTPase"/>
</dbReference>
<dbReference type="GO" id="GO:0016887">
    <property type="term" value="F:ATP hydrolysis activity"/>
    <property type="evidence" value="ECO:0007669"/>
    <property type="project" value="TreeGrafter"/>
</dbReference>
<dbReference type="GO" id="GO:0005829">
    <property type="term" value="C:cytosol"/>
    <property type="evidence" value="ECO:0007669"/>
    <property type="project" value="TreeGrafter"/>
</dbReference>
<dbReference type="Gene3D" id="3.40.50.300">
    <property type="entry name" value="P-loop containing nucleotide triphosphate hydrolases"/>
    <property type="match status" value="1"/>
</dbReference>
<dbReference type="PANTHER" id="PTHR43384">
    <property type="entry name" value="SEPTUM SITE-DETERMINING PROTEIN MIND HOMOLOG, CHLOROPLASTIC-RELATED"/>
    <property type="match status" value="1"/>
</dbReference>
<dbReference type="InterPro" id="IPR050625">
    <property type="entry name" value="ParA/MinD_ATPase"/>
</dbReference>
<feature type="compositionally biased region" description="Low complexity" evidence="1">
    <location>
        <begin position="123"/>
        <end position="133"/>
    </location>
</feature>
<dbReference type="SUPFAM" id="SSF52540">
    <property type="entry name" value="P-loop containing nucleoside triphosphate hydrolases"/>
    <property type="match status" value="1"/>
</dbReference>
<dbReference type="RefSeq" id="WP_125569617.1">
    <property type="nucleotide sequence ID" value="NZ_AP019307.1"/>
</dbReference>
<feature type="domain" description="AAA" evidence="2">
    <location>
        <begin position="146"/>
        <end position="315"/>
    </location>
</feature>
<sequence>MPVIFDIDHASAEALATGALADARVVASAPQLLQALAERPDEYAVVIGPYVPADDAYTICNYLRISSPNSSVILVRDDVTTDVLAAAMQAGARDVVLSSTPVGVEHAVERAAQFADAARNPSDPTATADVPAAEEPPAPAPREPGKVVTVWSPKGGVGKTTAAVNLALTLSERGKQVCLVDLDLAFGDVAITMQLFPTYSIEHAIGRDGTLNVDELHTLLTLHSDTMAILAAPTHPEVRERITASLITKVLDTLRETFDYIVVDTAPTLDDQGVSAMDASEDIVVVATLDVPTLKNVKIGLEALDELEVTANRHLLLNRADDEVGINADRIEGILGIKPIARISTSIDIAVATNAGAPIVLKNPAHPATRAIRELASHITGEPFDPIALASSSPVPEAAVAQQPRRLWKRR</sequence>
<dbReference type="GO" id="GO:0051782">
    <property type="term" value="P:negative regulation of cell division"/>
    <property type="evidence" value="ECO:0007669"/>
    <property type="project" value="TreeGrafter"/>
</dbReference>